<evidence type="ECO:0000313" key="2">
    <source>
        <dbReference type="EMBL" id="CAL1682773.1"/>
    </source>
</evidence>
<dbReference type="AlphaFoldDB" id="A0AAV2NSA5"/>
<reference evidence="2" key="1">
    <citation type="submission" date="2024-04" db="EMBL/GenBank/DDBJ databases">
        <authorList>
            <consortium name="Molecular Ecology Group"/>
        </authorList>
    </citation>
    <scope>NUCLEOTIDE SEQUENCE</scope>
</reference>
<accession>A0AAV2NSA5</accession>
<protein>
    <submittedName>
        <fullName evidence="2">Uncharacterized protein</fullName>
    </submittedName>
</protein>
<dbReference type="Proteomes" id="UP001497644">
    <property type="component" value="Chromosome 4"/>
</dbReference>
<gene>
    <name evidence="2" type="ORF">LPLAT_LOCUS8651</name>
</gene>
<name>A0AAV2NSA5_9HYME</name>
<dbReference type="EMBL" id="OZ034827">
    <property type="protein sequence ID" value="CAL1682773.1"/>
    <property type="molecule type" value="Genomic_DNA"/>
</dbReference>
<feature type="region of interest" description="Disordered" evidence="1">
    <location>
        <begin position="1"/>
        <end position="32"/>
    </location>
</feature>
<evidence type="ECO:0000256" key="1">
    <source>
        <dbReference type="SAM" id="MobiDB-lite"/>
    </source>
</evidence>
<proteinExistence type="predicted"/>
<sequence length="92" mass="10006">MRWKGDEIEGGEGQIAEHAELPRGPFSGLQDDSGKGVCPLLCRDLGRIYFRGGEDATGLARRAGQPGSVMNCSETGSRVCSRGRFHEQLMRP</sequence>
<evidence type="ECO:0000313" key="3">
    <source>
        <dbReference type="Proteomes" id="UP001497644"/>
    </source>
</evidence>
<keyword evidence="3" id="KW-1185">Reference proteome</keyword>
<organism evidence="2 3">
    <name type="scientific">Lasius platythorax</name>
    <dbReference type="NCBI Taxonomy" id="488582"/>
    <lineage>
        <taxon>Eukaryota</taxon>
        <taxon>Metazoa</taxon>
        <taxon>Ecdysozoa</taxon>
        <taxon>Arthropoda</taxon>
        <taxon>Hexapoda</taxon>
        <taxon>Insecta</taxon>
        <taxon>Pterygota</taxon>
        <taxon>Neoptera</taxon>
        <taxon>Endopterygota</taxon>
        <taxon>Hymenoptera</taxon>
        <taxon>Apocrita</taxon>
        <taxon>Aculeata</taxon>
        <taxon>Formicoidea</taxon>
        <taxon>Formicidae</taxon>
        <taxon>Formicinae</taxon>
        <taxon>Lasius</taxon>
        <taxon>Lasius</taxon>
    </lineage>
</organism>